<protein>
    <submittedName>
        <fullName evidence="1">Uncharacterized protein</fullName>
    </submittedName>
</protein>
<organism evidence="1">
    <name type="scientific">Arundo donax</name>
    <name type="common">Giant reed</name>
    <name type="synonym">Donax arundinaceus</name>
    <dbReference type="NCBI Taxonomy" id="35708"/>
    <lineage>
        <taxon>Eukaryota</taxon>
        <taxon>Viridiplantae</taxon>
        <taxon>Streptophyta</taxon>
        <taxon>Embryophyta</taxon>
        <taxon>Tracheophyta</taxon>
        <taxon>Spermatophyta</taxon>
        <taxon>Magnoliopsida</taxon>
        <taxon>Liliopsida</taxon>
        <taxon>Poales</taxon>
        <taxon>Poaceae</taxon>
        <taxon>PACMAD clade</taxon>
        <taxon>Arundinoideae</taxon>
        <taxon>Arundineae</taxon>
        <taxon>Arundo</taxon>
    </lineage>
</organism>
<sequence>MSNNLNASLISSSESPSRA</sequence>
<proteinExistence type="predicted"/>
<evidence type="ECO:0000313" key="1">
    <source>
        <dbReference type="EMBL" id="JAE29915.1"/>
    </source>
</evidence>
<dbReference type="EMBL" id="GBRH01167981">
    <property type="protein sequence ID" value="JAE29915.1"/>
    <property type="molecule type" value="Transcribed_RNA"/>
</dbReference>
<reference evidence="1" key="2">
    <citation type="journal article" date="2015" name="Data Brief">
        <title>Shoot transcriptome of the giant reed, Arundo donax.</title>
        <authorList>
            <person name="Barrero R.A."/>
            <person name="Guerrero F.D."/>
            <person name="Moolhuijzen P."/>
            <person name="Goolsby J.A."/>
            <person name="Tidwell J."/>
            <person name="Bellgard S.E."/>
            <person name="Bellgard M.I."/>
        </authorList>
    </citation>
    <scope>NUCLEOTIDE SEQUENCE</scope>
    <source>
        <tissue evidence="1">Shoot tissue taken approximately 20 cm above the soil surface</tissue>
    </source>
</reference>
<reference evidence="1" key="1">
    <citation type="submission" date="2014-09" db="EMBL/GenBank/DDBJ databases">
        <authorList>
            <person name="Magalhaes I.L.F."/>
            <person name="Oliveira U."/>
            <person name="Santos F.R."/>
            <person name="Vidigal T.H.D.A."/>
            <person name="Brescovit A.D."/>
            <person name="Santos A.J."/>
        </authorList>
    </citation>
    <scope>NUCLEOTIDE SEQUENCE</scope>
    <source>
        <tissue evidence="1">Shoot tissue taken approximately 20 cm above the soil surface</tissue>
    </source>
</reference>
<dbReference type="AlphaFoldDB" id="A0A0A9GY41"/>
<accession>A0A0A9GY41</accession>
<name>A0A0A9GY41_ARUDO</name>